<dbReference type="STRING" id="56804.BAE46_02160"/>
<dbReference type="InterPro" id="IPR004143">
    <property type="entry name" value="BPL_LPL_catalytic"/>
</dbReference>
<comment type="caution">
    <text evidence="12">The sequence shown here is derived from an EMBL/GenBank/DDBJ whole genome shotgun (WGS) entry which is preliminary data.</text>
</comment>
<dbReference type="InterPro" id="IPR000544">
    <property type="entry name" value="Octanoyltransferase"/>
</dbReference>
<dbReference type="HAMAP" id="MF_00013">
    <property type="entry name" value="LipB"/>
    <property type="match status" value="1"/>
</dbReference>
<dbReference type="Gene3D" id="3.30.930.10">
    <property type="entry name" value="Bira Bifunctional Protein, Domain 2"/>
    <property type="match status" value="1"/>
</dbReference>
<name>H5TAD2_9ALTE</name>
<feature type="domain" description="BPL/LPL catalytic" evidence="11">
    <location>
        <begin position="60"/>
        <end position="235"/>
    </location>
</feature>
<dbReference type="InterPro" id="IPR045864">
    <property type="entry name" value="aa-tRNA-synth_II/BPL/LPL"/>
</dbReference>
<organism evidence="12 13">
    <name type="scientific">Glaciecola punicea ACAM 611</name>
    <dbReference type="NCBI Taxonomy" id="1121923"/>
    <lineage>
        <taxon>Bacteria</taxon>
        <taxon>Pseudomonadati</taxon>
        <taxon>Pseudomonadota</taxon>
        <taxon>Gammaproteobacteria</taxon>
        <taxon>Alteromonadales</taxon>
        <taxon>Alteromonadaceae</taxon>
        <taxon>Glaciecola</taxon>
    </lineage>
</organism>
<evidence type="ECO:0000259" key="11">
    <source>
        <dbReference type="PROSITE" id="PS51733"/>
    </source>
</evidence>
<comment type="miscellaneous">
    <text evidence="6">In the reaction, the free carboxyl group of octanoic acid is attached via an amide linkage to the epsilon-amino group of a specific lysine residue of lipoyl domains of lipoate-dependent enzymes.</text>
</comment>
<dbReference type="GO" id="GO:0009249">
    <property type="term" value="P:protein lipoylation"/>
    <property type="evidence" value="ECO:0007669"/>
    <property type="project" value="InterPro"/>
</dbReference>
<dbReference type="PANTHER" id="PTHR10993">
    <property type="entry name" value="OCTANOYLTRANSFERASE"/>
    <property type="match status" value="1"/>
</dbReference>
<keyword evidence="4 6" id="KW-0012">Acyltransferase</keyword>
<comment type="function">
    <text evidence="5 6 7">Catalyzes the transfer of endogenously produced octanoic acid from octanoyl-acyl-carrier-protein onto the lipoyl domains of lipoate-dependent enzymes. Lipoyl-ACP can also act as a substrate although octanoyl-ACP is likely to be the physiological substrate.</text>
</comment>
<comment type="similarity">
    <text evidence="6 7">Belongs to the LipB family.</text>
</comment>
<accession>H5TAD2</accession>
<dbReference type="PROSITE" id="PS51733">
    <property type="entry name" value="BPL_LPL_CATALYTIC"/>
    <property type="match status" value="1"/>
</dbReference>
<sequence length="244" mass="27331">MIVSVFVDHKMTALIAKAGNDHNADKNSVATESLIVRDIGLQLYTPVWLRMQHFTDSRNANDLDEIWLGEHFPVFTQGQAGKQEHIINPGDIPVVPVDRGGQVTYHGPGQLMMYILLDIRRRKLGVRQLVTALEQCIVLTLAEFGVVAYAKKDAPGVYVDEKKICSVGLRIRKGCSFHGLALNVDMDLSPFQRINPCGYAGLEMINSKNVNAVNTIREAKHLVVIHFCKLLDIHPLRYKEGFDE</sequence>
<dbReference type="Pfam" id="PF21948">
    <property type="entry name" value="LplA-B_cat"/>
    <property type="match status" value="1"/>
</dbReference>
<evidence type="ECO:0000256" key="10">
    <source>
        <dbReference type="PIRSR" id="PIRSR016262-3"/>
    </source>
</evidence>
<dbReference type="EC" id="2.3.1.181" evidence="6 7"/>
<dbReference type="NCBIfam" id="TIGR00214">
    <property type="entry name" value="lipB"/>
    <property type="match status" value="1"/>
</dbReference>
<dbReference type="AlphaFoldDB" id="H5TAD2"/>
<dbReference type="InterPro" id="IPR020605">
    <property type="entry name" value="Octanoyltransferase_CS"/>
</dbReference>
<dbReference type="GO" id="GO:0005737">
    <property type="term" value="C:cytoplasm"/>
    <property type="evidence" value="ECO:0007669"/>
    <property type="project" value="UniProtKB-SubCell"/>
</dbReference>
<evidence type="ECO:0000256" key="7">
    <source>
        <dbReference type="PIRNR" id="PIRNR016262"/>
    </source>
</evidence>
<dbReference type="UniPathway" id="UPA00538">
    <property type="reaction ID" value="UER00592"/>
</dbReference>
<reference evidence="12 13" key="2">
    <citation type="journal article" date="2017" name="Antonie Van Leeuwenhoek">
        <title>Rhizobium rhizosphaerae sp. nov., a novel species isolated from rice rhizosphere.</title>
        <authorList>
            <person name="Zhao J.J."/>
            <person name="Zhang J."/>
            <person name="Zhang R.J."/>
            <person name="Zhang C.W."/>
            <person name="Yin H.Q."/>
            <person name="Zhang X.X."/>
        </authorList>
    </citation>
    <scope>NUCLEOTIDE SEQUENCE [LARGE SCALE GENOMIC DNA]</scope>
    <source>
        <strain evidence="12 13">ACAM 611</strain>
    </source>
</reference>
<keyword evidence="2 6" id="KW-0963">Cytoplasm</keyword>
<proteinExistence type="inferred from homology"/>
<evidence type="ECO:0000256" key="8">
    <source>
        <dbReference type="PIRSR" id="PIRSR016262-1"/>
    </source>
</evidence>
<dbReference type="eggNOG" id="COG0321">
    <property type="taxonomic scope" value="Bacteria"/>
</dbReference>
<feature type="active site" description="Acyl-thioester intermediate" evidence="6 8">
    <location>
        <position position="197"/>
    </location>
</feature>
<evidence type="ECO:0000256" key="3">
    <source>
        <dbReference type="ARBA" id="ARBA00022679"/>
    </source>
</evidence>
<dbReference type="GO" id="GO:0033819">
    <property type="term" value="F:lipoyl(octanoyl) transferase activity"/>
    <property type="evidence" value="ECO:0007669"/>
    <property type="project" value="UniProtKB-EC"/>
</dbReference>
<evidence type="ECO:0000256" key="6">
    <source>
        <dbReference type="HAMAP-Rule" id="MF_00013"/>
    </source>
</evidence>
<dbReference type="FunFam" id="3.30.930.10:FF:000020">
    <property type="entry name" value="Octanoyltransferase"/>
    <property type="match status" value="1"/>
</dbReference>
<comment type="subcellular location">
    <subcellularLocation>
        <location evidence="6">Cytoplasm</location>
    </subcellularLocation>
</comment>
<dbReference type="PROSITE" id="PS01313">
    <property type="entry name" value="LIPB"/>
    <property type="match status" value="1"/>
</dbReference>
<comment type="pathway">
    <text evidence="1 6 7">Protein modification; protein lipoylation via endogenous pathway; protein N(6)-(lipoyl)lysine from octanoyl-[acyl-carrier-protein]: step 1/2.</text>
</comment>
<dbReference type="EMBL" id="BAET01000008">
    <property type="protein sequence ID" value="GAB55259.1"/>
    <property type="molecule type" value="Genomic_DNA"/>
</dbReference>
<dbReference type="NCBIfam" id="NF010922">
    <property type="entry name" value="PRK14342.1"/>
    <property type="match status" value="1"/>
</dbReference>
<dbReference type="Proteomes" id="UP000053586">
    <property type="component" value="Unassembled WGS sequence"/>
</dbReference>
<reference evidence="12 13" key="1">
    <citation type="journal article" date="2012" name="J. Bacteriol.">
        <title>Genome sequence of proteorhodopsin-containing sea ice bacterium Glaciecola punicea ACAM 611T.</title>
        <authorList>
            <person name="Qin Q.-L."/>
            <person name="Xie B.-B."/>
            <person name="Shu Y.-L."/>
            <person name="Rong J.-C."/>
            <person name="Zhao D.-L."/>
            <person name="Zhang X.-Y."/>
            <person name="Chen X.-L."/>
            <person name="Zhou B.-C."/>
            <person name="Zhanga Y.-Z."/>
        </authorList>
    </citation>
    <scope>NUCLEOTIDE SEQUENCE [LARGE SCALE GENOMIC DNA]</scope>
    <source>
        <strain evidence="12 13">ACAM 611</strain>
    </source>
</reference>
<feature type="binding site" evidence="6 9">
    <location>
        <begin position="99"/>
        <end position="106"/>
    </location>
    <ligand>
        <name>substrate</name>
    </ligand>
</feature>
<protein>
    <recommendedName>
        <fullName evidence="6 7">Octanoyltransferase</fullName>
        <ecNumber evidence="6 7">2.3.1.181</ecNumber>
    </recommendedName>
    <alternativeName>
        <fullName evidence="6">Lipoate-protein ligase B</fullName>
    </alternativeName>
    <alternativeName>
        <fullName evidence="6">Lipoyl/octanoyl transferase</fullName>
    </alternativeName>
    <alternativeName>
        <fullName evidence="6">Octanoyl-[acyl-carrier-protein]-protein N-octanoyltransferase</fullName>
    </alternativeName>
</protein>
<feature type="site" description="Lowers pKa of active site Cys" evidence="6 10">
    <location>
        <position position="163"/>
    </location>
</feature>
<gene>
    <name evidence="6 12" type="primary">lipB</name>
    <name evidence="12" type="ORF">GPUN_1129</name>
</gene>
<keyword evidence="3 6" id="KW-0808">Transferase</keyword>
<evidence type="ECO:0000256" key="2">
    <source>
        <dbReference type="ARBA" id="ARBA00022490"/>
    </source>
</evidence>
<keyword evidence="13" id="KW-1185">Reference proteome</keyword>
<comment type="catalytic activity">
    <reaction evidence="6 7">
        <text>octanoyl-[ACP] + L-lysyl-[protein] = N(6)-octanoyl-L-lysyl-[protein] + holo-[ACP] + H(+)</text>
        <dbReference type="Rhea" id="RHEA:17665"/>
        <dbReference type="Rhea" id="RHEA-COMP:9636"/>
        <dbReference type="Rhea" id="RHEA-COMP:9685"/>
        <dbReference type="Rhea" id="RHEA-COMP:9752"/>
        <dbReference type="Rhea" id="RHEA-COMP:9928"/>
        <dbReference type="ChEBI" id="CHEBI:15378"/>
        <dbReference type="ChEBI" id="CHEBI:29969"/>
        <dbReference type="ChEBI" id="CHEBI:64479"/>
        <dbReference type="ChEBI" id="CHEBI:78463"/>
        <dbReference type="ChEBI" id="CHEBI:78809"/>
        <dbReference type="EC" id="2.3.1.181"/>
    </reaction>
</comment>
<dbReference type="SUPFAM" id="SSF55681">
    <property type="entry name" value="Class II aaRS and biotin synthetases"/>
    <property type="match status" value="1"/>
</dbReference>
<feature type="binding site" evidence="6 9">
    <location>
        <begin position="166"/>
        <end position="168"/>
    </location>
    <ligand>
        <name>substrate</name>
    </ligand>
</feature>
<evidence type="ECO:0000313" key="13">
    <source>
        <dbReference type="Proteomes" id="UP000053586"/>
    </source>
</evidence>
<dbReference type="PIRSF" id="PIRSF016262">
    <property type="entry name" value="LPLase"/>
    <property type="match status" value="1"/>
</dbReference>
<evidence type="ECO:0000256" key="5">
    <source>
        <dbReference type="ARBA" id="ARBA00024732"/>
    </source>
</evidence>
<feature type="binding site" evidence="6 9">
    <location>
        <begin position="179"/>
        <end position="181"/>
    </location>
    <ligand>
        <name>substrate</name>
    </ligand>
</feature>
<evidence type="ECO:0000256" key="1">
    <source>
        <dbReference type="ARBA" id="ARBA00004821"/>
    </source>
</evidence>
<evidence type="ECO:0000256" key="4">
    <source>
        <dbReference type="ARBA" id="ARBA00023315"/>
    </source>
</evidence>
<dbReference type="CDD" id="cd16444">
    <property type="entry name" value="LipB"/>
    <property type="match status" value="1"/>
</dbReference>
<evidence type="ECO:0000313" key="12">
    <source>
        <dbReference type="EMBL" id="GAB55259.1"/>
    </source>
</evidence>
<evidence type="ECO:0000256" key="9">
    <source>
        <dbReference type="PIRSR" id="PIRSR016262-2"/>
    </source>
</evidence>
<dbReference type="PANTHER" id="PTHR10993:SF7">
    <property type="entry name" value="LIPOYLTRANSFERASE 2, MITOCHONDRIAL-RELATED"/>
    <property type="match status" value="1"/>
</dbReference>